<feature type="region of interest" description="Disordered" evidence="4">
    <location>
        <begin position="870"/>
        <end position="897"/>
    </location>
</feature>
<evidence type="ECO:0000256" key="3">
    <source>
        <dbReference type="ARBA" id="ARBA00023242"/>
    </source>
</evidence>
<organism evidence="6 7">
    <name type="scientific">Cercophora samala</name>
    <dbReference type="NCBI Taxonomy" id="330535"/>
    <lineage>
        <taxon>Eukaryota</taxon>
        <taxon>Fungi</taxon>
        <taxon>Dikarya</taxon>
        <taxon>Ascomycota</taxon>
        <taxon>Pezizomycotina</taxon>
        <taxon>Sordariomycetes</taxon>
        <taxon>Sordariomycetidae</taxon>
        <taxon>Sordariales</taxon>
        <taxon>Lasiosphaeriaceae</taxon>
        <taxon>Cercophora</taxon>
    </lineage>
</organism>
<dbReference type="SMART" id="SM00066">
    <property type="entry name" value="GAL4"/>
    <property type="match status" value="1"/>
</dbReference>
<dbReference type="CDD" id="cd00067">
    <property type="entry name" value="GAL4"/>
    <property type="match status" value="1"/>
</dbReference>
<evidence type="ECO:0000256" key="2">
    <source>
        <dbReference type="ARBA" id="ARBA00022723"/>
    </source>
</evidence>
<dbReference type="InterPro" id="IPR050613">
    <property type="entry name" value="Sec_Metabolite_Reg"/>
</dbReference>
<feature type="region of interest" description="Disordered" evidence="4">
    <location>
        <begin position="1"/>
        <end position="105"/>
    </location>
</feature>
<feature type="compositionally biased region" description="Low complexity" evidence="4">
    <location>
        <begin position="954"/>
        <end position="970"/>
    </location>
</feature>
<dbReference type="InterPro" id="IPR007219">
    <property type="entry name" value="XnlR_reg_dom"/>
</dbReference>
<dbReference type="GO" id="GO:0000981">
    <property type="term" value="F:DNA-binding transcription factor activity, RNA polymerase II-specific"/>
    <property type="evidence" value="ECO:0007669"/>
    <property type="project" value="InterPro"/>
</dbReference>
<dbReference type="AlphaFoldDB" id="A0AA39ZAJ6"/>
<dbReference type="InterPro" id="IPR001138">
    <property type="entry name" value="Zn2Cys6_DnaBD"/>
</dbReference>
<dbReference type="SUPFAM" id="SSF57701">
    <property type="entry name" value="Zn2/Cys6 DNA-binding domain"/>
    <property type="match status" value="1"/>
</dbReference>
<keyword evidence="3" id="KW-0539">Nucleus</keyword>
<comment type="caution">
    <text evidence="6">The sequence shown here is derived from an EMBL/GenBank/DDBJ whole genome shotgun (WGS) entry which is preliminary data.</text>
</comment>
<accession>A0AA39ZAJ6</accession>
<reference evidence="6" key="1">
    <citation type="submission" date="2023-06" db="EMBL/GenBank/DDBJ databases">
        <title>Genome-scale phylogeny and comparative genomics of the fungal order Sordariales.</title>
        <authorList>
            <consortium name="Lawrence Berkeley National Laboratory"/>
            <person name="Hensen N."/>
            <person name="Bonometti L."/>
            <person name="Westerberg I."/>
            <person name="Brannstrom I.O."/>
            <person name="Guillou S."/>
            <person name="Cros-Aarteil S."/>
            <person name="Calhoun S."/>
            <person name="Haridas S."/>
            <person name="Kuo A."/>
            <person name="Mondo S."/>
            <person name="Pangilinan J."/>
            <person name="Riley R."/>
            <person name="Labutti K."/>
            <person name="Andreopoulos B."/>
            <person name="Lipzen A."/>
            <person name="Chen C."/>
            <person name="Yanf M."/>
            <person name="Daum C."/>
            <person name="Ng V."/>
            <person name="Clum A."/>
            <person name="Steindorff A."/>
            <person name="Ohm R."/>
            <person name="Martin F."/>
            <person name="Silar P."/>
            <person name="Natvig D."/>
            <person name="Lalanne C."/>
            <person name="Gautier V."/>
            <person name="Ament-Velasquez S.L."/>
            <person name="Kruys A."/>
            <person name="Hutchinson M.I."/>
            <person name="Powell A.J."/>
            <person name="Barry K."/>
            <person name="Miller A.N."/>
            <person name="Grigoriev I.V."/>
            <person name="Debuchy R."/>
            <person name="Gladieux P."/>
            <person name="Thoren M.H."/>
            <person name="Johannesson H."/>
        </authorList>
    </citation>
    <scope>NUCLEOTIDE SEQUENCE</scope>
    <source>
        <strain evidence="6">CBS 307.81</strain>
    </source>
</reference>
<feature type="compositionally biased region" description="Low complexity" evidence="4">
    <location>
        <begin position="44"/>
        <end position="55"/>
    </location>
</feature>
<dbReference type="PANTHER" id="PTHR31001:SF40">
    <property type="entry name" value="ZN(II)2CYS6 TRANSCRIPTION FACTOR (EUROFUNG)"/>
    <property type="match status" value="1"/>
</dbReference>
<feature type="domain" description="Zn(2)-C6 fungal-type" evidence="5">
    <location>
        <begin position="113"/>
        <end position="142"/>
    </location>
</feature>
<dbReference type="Pfam" id="PF00172">
    <property type="entry name" value="Zn_clus"/>
    <property type="match status" value="1"/>
</dbReference>
<dbReference type="SMART" id="SM00906">
    <property type="entry name" value="Fungal_trans"/>
    <property type="match status" value="1"/>
</dbReference>
<feature type="compositionally biased region" description="Polar residues" evidence="4">
    <location>
        <begin position="82"/>
        <end position="100"/>
    </location>
</feature>
<evidence type="ECO:0000256" key="1">
    <source>
        <dbReference type="ARBA" id="ARBA00004123"/>
    </source>
</evidence>
<evidence type="ECO:0000313" key="7">
    <source>
        <dbReference type="Proteomes" id="UP001174997"/>
    </source>
</evidence>
<comment type="subcellular location">
    <subcellularLocation>
        <location evidence="1">Nucleus</location>
    </subcellularLocation>
</comment>
<dbReference type="InterPro" id="IPR036864">
    <property type="entry name" value="Zn2-C6_fun-type_DNA-bd_sf"/>
</dbReference>
<feature type="compositionally biased region" description="Low complexity" evidence="4">
    <location>
        <begin position="878"/>
        <end position="889"/>
    </location>
</feature>
<name>A0AA39ZAJ6_9PEZI</name>
<feature type="region of interest" description="Disordered" evidence="4">
    <location>
        <begin position="946"/>
        <end position="970"/>
    </location>
</feature>
<dbReference type="GO" id="GO:0005634">
    <property type="term" value="C:nucleus"/>
    <property type="evidence" value="ECO:0007669"/>
    <property type="project" value="UniProtKB-SubCell"/>
</dbReference>
<sequence length="970" mass="107296">MAARYQQHPTVPVGFQPSQNGYAATPPHHAARMSPSHLAVGLEGAAHAGSRRGSATTVPPPQQPLPSVNGEGAGATNGGREGTSTPTGQNPNGSSSSTTGPKPIRRRLRMITSCLECRRRKLKCNKGATCSNCVRFSRECLYLGPKLDEASQIRLTEIKEKVGSLERQFERDVARGATGAGGGRSGGSRQQRILADDVEDDYDEERDLQISSMVALDLTYDDYPDGVGTDDLIDLGIRVGKMRITERIGGLNRPRISEEIQAGIAGSPIATTPSSAATPWFNGTSQMLGGDGTSEASFDMLPDFLKPGDSYLPPTSGFFFGQAGVSPSLEQLLPGSREWGQRLVNRYFEAVHPIARCVHRPSFEALYQSFWDDIAQNWEPRPSVQALVFAAWFSAAVSLDEVQAQNDFGNTKSAIVAHMKVATETALSKANFLRTTKFETMQAFIMYMLPLCRDEVSRAHSVLVGAAVRMAECMGLHRDGEAYGLSPLETHVRRLVWHQLCFLDIRTCEAQGPKPAIRREDYDTKLPLNCEETDLTANMASVPPPADQWTSTMLVLMRFEINEMMRIIWADRRKLETHKTTLTAVLTKIENFRKRMFEKYNRFLNEEVPAQKYAKLVMQLLIYRLHAMVLHPYHSNATSPLPERLNGLLITSGILIIETAIQLESDPRFRDWSWYLGAYQQYQIALLLATEIYYRPQNKECNRIWRCLDYVFNLDPNEARDQKSLKILTEIMGKTSVYLGMRKVRAPTGIARAVPYKQAVKESPPPSHAMVPTGSFPQHQQQMHQTAGGSNHGMKPDPSMPQMPVNAIPTINMPMPHGSMAHSVSSSMPARIPPFGHSPMMFPPQQPTIMPNMVFAGVSNGEALWGFPHMNPGSPENSSDGGSVVGQSQRHGSIAGPGAAINVMDNIDWDAINILFPTDPTTGELSFNSFQVDHNAQINHSLSAQMGHAHTPHHQQQQQQQHSQTQWGPN</sequence>
<dbReference type="GO" id="GO:0008270">
    <property type="term" value="F:zinc ion binding"/>
    <property type="evidence" value="ECO:0007669"/>
    <property type="project" value="InterPro"/>
</dbReference>
<evidence type="ECO:0000256" key="4">
    <source>
        <dbReference type="SAM" id="MobiDB-lite"/>
    </source>
</evidence>
<dbReference type="Pfam" id="PF04082">
    <property type="entry name" value="Fungal_trans"/>
    <property type="match status" value="1"/>
</dbReference>
<keyword evidence="7" id="KW-1185">Reference proteome</keyword>
<dbReference type="PROSITE" id="PS50048">
    <property type="entry name" value="ZN2_CY6_FUNGAL_2"/>
    <property type="match status" value="1"/>
</dbReference>
<evidence type="ECO:0000313" key="6">
    <source>
        <dbReference type="EMBL" id="KAK0667379.1"/>
    </source>
</evidence>
<feature type="compositionally biased region" description="Gly residues" evidence="4">
    <location>
        <begin position="71"/>
        <end position="81"/>
    </location>
</feature>
<dbReference type="Proteomes" id="UP001174997">
    <property type="component" value="Unassembled WGS sequence"/>
</dbReference>
<protein>
    <recommendedName>
        <fullName evidence="5">Zn(2)-C6 fungal-type domain-containing protein</fullName>
    </recommendedName>
</protein>
<dbReference type="EMBL" id="JAULSY010000073">
    <property type="protein sequence ID" value="KAK0667379.1"/>
    <property type="molecule type" value="Genomic_DNA"/>
</dbReference>
<dbReference type="GO" id="GO:0006351">
    <property type="term" value="P:DNA-templated transcription"/>
    <property type="evidence" value="ECO:0007669"/>
    <property type="project" value="InterPro"/>
</dbReference>
<evidence type="ECO:0000259" key="5">
    <source>
        <dbReference type="PROSITE" id="PS50048"/>
    </source>
</evidence>
<dbReference type="CDD" id="cd12148">
    <property type="entry name" value="fungal_TF_MHR"/>
    <property type="match status" value="1"/>
</dbReference>
<dbReference type="PANTHER" id="PTHR31001">
    <property type="entry name" value="UNCHARACTERIZED TRANSCRIPTIONAL REGULATORY PROTEIN"/>
    <property type="match status" value="1"/>
</dbReference>
<dbReference type="Gene3D" id="4.10.240.10">
    <property type="entry name" value="Zn(2)-C6 fungal-type DNA-binding domain"/>
    <property type="match status" value="1"/>
</dbReference>
<keyword evidence="2" id="KW-0479">Metal-binding</keyword>
<gene>
    <name evidence="6" type="ORF">QBC41DRAFT_338431</name>
</gene>
<proteinExistence type="predicted"/>
<dbReference type="PROSITE" id="PS00463">
    <property type="entry name" value="ZN2_CY6_FUNGAL_1"/>
    <property type="match status" value="1"/>
</dbReference>
<dbReference type="GO" id="GO:0003677">
    <property type="term" value="F:DNA binding"/>
    <property type="evidence" value="ECO:0007669"/>
    <property type="project" value="InterPro"/>
</dbReference>